<feature type="repeat" description="TNFR-Cys" evidence="1">
    <location>
        <begin position="42"/>
        <end position="84"/>
    </location>
</feature>
<evidence type="ECO:0000313" key="6">
    <source>
        <dbReference type="Proteomes" id="UP000693946"/>
    </source>
</evidence>
<reference evidence="5 6" key="1">
    <citation type="journal article" date="2021" name="Sci. Rep.">
        <title>Chromosome anchoring in Senegalese sole (Solea senegalensis) reveals sex-associated markers and genome rearrangements in flatfish.</title>
        <authorList>
            <person name="Guerrero-Cozar I."/>
            <person name="Gomez-Garrido J."/>
            <person name="Berbel C."/>
            <person name="Martinez-Blanch J.F."/>
            <person name="Alioto T."/>
            <person name="Claros M.G."/>
            <person name="Gagnaire P.A."/>
            <person name="Manchado M."/>
        </authorList>
    </citation>
    <scope>NUCLEOTIDE SEQUENCE [LARGE SCALE GENOMIC DNA]</scope>
    <source>
        <strain evidence="5">Sse05_10M</strain>
    </source>
</reference>
<feature type="disulfide bond" evidence="1">
    <location>
        <begin position="43"/>
        <end position="58"/>
    </location>
</feature>
<dbReference type="Proteomes" id="UP000693946">
    <property type="component" value="Linkage Group LG9"/>
</dbReference>
<dbReference type="AlphaFoldDB" id="A0AAV6PU33"/>
<dbReference type="GO" id="GO:0035631">
    <property type="term" value="C:CD40 receptor complex"/>
    <property type="evidence" value="ECO:0007669"/>
    <property type="project" value="TreeGrafter"/>
</dbReference>
<dbReference type="PROSITE" id="PS50050">
    <property type="entry name" value="TNFR_NGFR_2"/>
    <property type="match status" value="3"/>
</dbReference>
<dbReference type="PROSITE" id="PS00652">
    <property type="entry name" value="TNFR_NGFR_1"/>
    <property type="match status" value="1"/>
</dbReference>
<dbReference type="InterPro" id="IPR052135">
    <property type="entry name" value="TNFRSF5"/>
</dbReference>
<evidence type="ECO:0000256" key="2">
    <source>
        <dbReference type="SAM" id="MobiDB-lite"/>
    </source>
</evidence>
<keyword evidence="6" id="KW-1185">Reference proteome</keyword>
<protein>
    <submittedName>
        <fullName evidence="5">Tumor necrosis factor receptor superfamily member 5-like</fullName>
    </submittedName>
</protein>
<feature type="disulfide bond" evidence="1">
    <location>
        <begin position="127"/>
        <end position="142"/>
    </location>
</feature>
<dbReference type="GO" id="GO:0002768">
    <property type="term" value="P:immune response-regulating cell surface receptor signaling pathway"/>
    <property type="evidence" value="ECO:0007669"/>
    <property type="project" value="TreeGrafter"/>
</dbReference>
<feature type="domain" description="TNFR-Cys" evidence="4">
    <location>
        <begin position="42"/>
        <end position="84"/>
    </location>
</feature>
<evidence type="ECO:0000256" key="1">
    <source>
        <dbReference type="PROSITE-ProRule" id="PRU00206"/>
    </source>
</evidence>
<feature type="domain" description="TNFR-Cys" evidence="4">
    <location>
        <begin position="126"/>
        <end position="167"/>
    </location>
</feature>
<keyword evidence="5" id="KW-0675">Receptor</keyword>
<evidence type="ECO:0000313" key="5">
    <source>
        <dbReference type="EMBL" id="KAG7476257.1"/>
    </source>
</evidence>
<comment type="caution">
    <text evidence="5">The sequence shown here is derived from an EMBL/GenBank/DDBJ whole genome shotgun (WGS) entry which is preliminary data.</text>
</comment>
<organism evidence="5 6">
    <name type="scientific">Solea senegalensis</name>
    <name type="common">Senegalese sole</name>
    <dbReference type="NCBI Taxonomy" id="28829"/>
    <lineage>
        <taxon>Eukaryota</taxon>
        <taxon>Metazoa</taxon>
        <taxon>Chordata</taxon>
        <taxon>Craniata</taxon>
        <taxon>Vertebrata</taxon>
        <taxon>Euteleostomi</taxon>
        <taxon>Actinopterygii</taxon>
        <taxon>Neopterygii</taxon>
        <taxon>Teleostei</taxon>
        <taxon>Neoteleostei</taxon>
        <taxon>Acanthomorphata</taxon>
        <taxon>Carangaria</taxon>
        <taxon>Pleuronectiformes</taxon>
        <taxon>Pleuronectoidei</taxon>
        <taxon>Soleidae</taxon>
        <taxon>Solea</taxon>
    </lineage>
</organism>
<feature type="repeat" description="TNFR-Cys" evidence="1">
    <location>
        <begin position="85"/>
        <end position="124"/>
    </location>
</feature>
<evidence type="ECO:0000259" key="4">
    <source>
        <dbReference type="PROSITE" id="PS50050"/>
    </source>
</evidence>
<dbReference type="Pfam" id="PF00020">
    <property type="entry name" value="TNFR_c6"/>
    <property type="match status" value="3"/>
</dbReference>
<dbReference type="PANTHER" id="PTHR46875">
    <property type="entry name" value="TUMOR NECROSIS FACTOR RECEPTOR SUPERFAMILY MEMBER 5"/>
    <property type="match status" value="1"/>
</dbReference>
<feature type="transmembrane region" description="Helical" evidence="3">
    <location>
        <begin position="175"/>
        <end position="199"/>
    </location>
</feature>
<feature type="domain" description="TNFR-Cys" evidence="4">
    <location>
        <begin position="85"/>
        <end position="124"/>
    </location>
</feature>
<sequence>MAKMNCSNEDMYPKDGTCCKRCPAGMYVHSDCDGLRPTQCEQCGRESYTATKNHLKQCQNCSVCSSENNMRKAEHCTATSNTVCECEAGFYCSNDQCEHCQPVTQCPVGEGVKFQATRTNDTVCAPCEKGSYSNVTDFLSPCKSHTRCEDIGRKIKIPGTHTADTVCDNLHHCSWMLPAGLWSGLVLTALVLLAVVVCWRAKRKWCRTARPSVPAPLVKVVPTAIVTSMELPFPSIELNNHCQESFIVKDCKLPLFHPDGDTVSCDMDINLPTTPLKLSVSFPDHNGESGGNRSSNFFRTHSEPQEDEWCGT</sequence>
<keyword evidence="3" id="KW-0812">Transmembrane</keyword>
<feature type="region of interest" description="Disordered" evidence="2">
    <location>
        <begin position="282"/>
        <end position="312"/>
    </location>
</feature>
<feature type="disulfide bond" evidence="1">
    <location>
        <begin position="106"/>
        <end position="124"/>
    </location>
</feature>
<comment type="caution">
    <text evidence="1">Lacks conserved residue(s) required for the propagation of feature annotation.</text>
</comment>
<dbReference type="EMBL" id="JAGKHQ010000021">
    <property type="protein sequence ID" value="KAG7476257.1"/>
    <property type="molecule type" value="Genomic_DNA"/>
</dbReference>
<proteinExistence type="predicted"/>
<keyword evidence="3" id="KW-1133">Transmembrane helix</keyword>
<dbReference type="InterPro" id="IPR001368">
    <property type="entry name" value="TNFR/NGFR_Cys_rich_reg"/>
</dbReference>
<evidence type="ECO:0000256" key="3">
    <source>
        <dbReference type="SAM" id="Phobius"/>
    </source>
</evidence>
<keyword evidence="1" id="KW-1015">Disulfide bond</keyword>
<feature type="repeat" description="TNFR-Cys" evidence="1">
    <location>
        <begin position="126"/>
        <end position="167"/>
    </location>
</feature>
<accession>A0AAV6PU33</accession>
<name>A0AAV6PU33_SOLSE</name>
<dbReference type="GO" id="GO:0009897">
    <property type="term" value="C:external side of plasma membrane"/>
    <property type="evidence" value="ECO:0007669"/>
    <property type="project" value="TreeGrafter"/>
</dbReference>
<dbReference type="PANTHER" id="PTHR46875:SF2">
    <property type="entry name" value="TUMOR NECROSIS FACTOR RECEPTOR SUPERFAMILY MEMBER 5-LIKE ISOFORM X1"/>
    <property type="match status" value="1"/>
</dbReference>
<dbReference type="SMART" id="SM00208">
    <property type="entry name" value="TNFR"/>
    <property type="match status" value="4"/>
</dbReference>
<keyword evidence="3" id="KW-0472">Membrane</keyword>
<gene>
    <name evidence="5" type="ORF">JOB18_049768</name>
</gene>